<dbReference type="Gene3D" id="3.60.20.10">
    <property type="entry name" value="Glutamine Phosphoribosylpyrophosphate, subunit 1, domain 1"/>
    <property type="match status" value="1"/>
</dbReference>
<dbReference type="RefSeq" id="WP_066981457.1">
    <property type="nucleotide sequence ID" value="NZ_LUUI01000096.1"/>
</dbReference>
<dbReference type="InterPro" id="IPR014395">
    <property type="entry name" value="Pen/GL7ACA/AHL_acylase"/>
</dbReference>
<dbReference type="GO" id="GO:0016811">
    <property type="term" value="F:hydrolase activity, acting on carbon-nitrogen (but not peptide) bonds, in linear amides"/>
    <property type="evidence" value="ECO:0007669"/>
    <property type="project" value="InterPro"/>
</dbReference>
<dbReference type="PANTHER" id="PTHR34218:SF4">
    <property type="entry name" value="ACYL-HOMOSERINE LACTONE ACYLASE QUIP"/>
    <property type="match status" value="1"/>
</dbReference>
<dbReference type="PIRSF" id="PIRSF001227">
    <property type="entry name" value="Pen_acylase"/>
    <property type="match status" value="1"/>
</dbReference>
<dbReference type="Gene3D" id="1.10.439.10">
    <property type="entry name" value="Penicillin Amidohydrolase, domain 1"/>
    <property type="match status" value="1"/>
</dbReference>
<dbReference type="OrthoDB" id="9760084at2"/>
<keyword evidence="2" id="KW-0378">Hydrolase</keyword>
<comment type="similarity">
    <text evidence="1">Belongs to the peptidase S45 family.</text>
</comment>
<dbReference type="GO" id="GO:0017000">
    <property type="term" value="P:antibiotic biosynthetic process"/>
    <property type="evidence" value="ECO:0007669"/>
    <property type="project" value="InterPro"/>
</dbReference>
<comment type="caution">
    <text evidence="8">The sequence shown here is derived from an EMBL/GenBank/DDBJ whole genome shotgun (WGS) entry which is preliminary data.</text>
</comment>
<keyword evidence="7" id="KW-0472">Membrane</keyword>
<evidence type="ECO:0000256" key="3">
    <source>
        <dbReference type="ARBA" id="ARBA00023145"/>
    </source>
</evidence>
<gene>
    <name evidence="8" type="ORF">A1359_08290</name>
</gene>
<dbReference type="EMBL" id="LUUI01000096">
    <property type="protein sequence ID" value="OAI16335.1"/>
    <property type="molecule type" value="Genomic_DNA"/>
</dbReference>
<feature type="binding site" evidence="6">
    <location>
        <position position="329"/>
    </location>
    <ligand>
        <name>Ca(2+)</name>
        <dbReference type="ChEBI" id="CHEBI:29108"/>
    </ligand>
</feature>
<keyword evidence="9" id="KW-1185">Reference proteome</keyword>
<proteinExistence type="inferred from homology"/>
<dbReference type="STRING" id="980561.A1359_08290"/>
<evidence type="ECO:0000256" key="1">
    <source>
        <dbReference type="ARBA" id="ARBA00006586"/>
    </source>
</evidence>
<keyword evidence="7" id="KW-0812">Transmembrane</keyword>
<dbReference type="GO" id="GO:0046872">
    <property type="term" value="F:metal ion binding"/>
    <property type="evidence" value="ECO:0007669"/>
    <property type="project" value="UniProtKB-KW"/>
</dbReference>
<comment type="subunit">
    <text evidence="4">Heterodimer of an alpha subunit and a beta subunit processed from the same precursor.</text>
</comment>
<dbReference type="AlphaFoldDB" id="A0A177NEJ6"/>
<evidence type="ECO:0000256" key="2">
    <source>
        <dbReference type="ARBA" id="ARBA00022801"/>
    </source>
</evidence>
<dbReference type="InterPro" id="IPR043147">
    <property type="entry name" value="Penicillin_amidase_A-knob"/>
</dbReference>
<feature type="binding site" evidence="6">
    <location>
        <position position="332"/>
    </location>
    <ligand>
        <name>Ca(2+)</name>
        <dbReference type="ChEBI" id="CHEBI:29108"/>
    </ligand>
</feature>
<keyword evidence="6" id="KW-0106">Calcium</keyword>
<organism evidence="8 9">
    <name type="scientific">Methylomonas lenta</name>
    <dbReference type="NCBI Taxonomy" id="980561"/>
    <lineage>
        <taxon>Bacteria</taxon>
        <taxon>Pseudomonadati</taxon>
        <taxon>Pseudomonadota</taxon>
        <taxon>Gammaproteobacteria</taxon>
        <taxon>Methylococcales</taxon>
        <taxon>Methylococcaceae</taxon>
        <taxon>Methylomonas</taxon>
    </lineage>
</organism>
<dbReference type="Gene3D" id="2.30.120.10">
    <property type="match status" value="1"/>
</dbReference>
<name>A0A177NEJ6_9GAMM</name>
<dbReference type="Gene3D" id="1.10.1400.10">
    <property type="match status" value="1"/>
</dbReference>
<dbReference type="PANTHER" id="PTHR34218">
    <property type="entry name" value="PEPTIDASE S45 PENICILLIN AMIDASE"/>
    <property type="match status" value="1"/>
</dbReference>
<keyword evidence="6" id="KW-0479">Metal-binding</keyword>
<dbReference type="InterPro" id="IPR029055">
    <property type="entry name" value="Ntn_hydrolases_N"/>
</dbReference>
<comment type="cofactor">
    <cofactor evidence="6">
        <name>Ca(2+)</name>
        <dbReference type="ChEBI" id="CHEBI:29108"/>
    </cofactor>
    <text evidence="6">Binds 1 Ca(2+) ion per dimer.</text>
</comment>
<dbReference type="InterPro" id="IPR023343">
    <property type="entry name" value="Penicillin_amidase_dom1"/>
</dbReference>
<dbReference type="InterPro" id="IPR002692">
    <property type="entry name" value="S45"/>
</dbReference>
<reference evidence="8 9" key="1">
    <citation type="submission" date="2016-03" db="EMBL/GenBank/DDBJ databases">
        <authorList>
            <person name="Ploux O."/>
        </authorList>
    </citation>
    <scope>NUCLEOTIDE SEQUENCE [LARGE SCALE GENOMIC DNA]</scope>
    <source>
        <strain evidence="8 9">R-45370</strain>
    </source>
</reference>
<evidence type="ECO:0000256" key="7">
    <source>
        <dbReference type="SAM" id="Phobius"/>
    </source>
</evidence>
<accession>A0A177NEJ6</accession>
<protein>
    <submittedName>
        <fullName evidence="8">Penicillin acylase</fullName>
    </submittedName>
</protein>
<dbReference type="InterPro" id="IPR043146">
    <property type="entry name" value="Penicillin_amidase_N_B-knob"/>
</dbReference>
<keyword evidence="7" id="KW-1133">Transmembrane helix</keyword>
<feature type="active site" description="Nucleophile" evidence="5">
    <location>
        <position position="257"/>
    </location>
</feature>
<evidence type="ECO:0000256" key="4">
    <source>
        <dbReference type="ARBA" id="ARBA00038735"/>
    </source>
</evidence>
<evidence type="ECO:0000256" key="5">
    <source>
        <dbReference type="PIRSR" id="PIRSR001227-1"/>
    </source>
</evidence>
<evidence type="ECO:0000313" key="8">
    <source>
        <dbReference type="EMBL" id="OAI16335.1"/>
    </source>
</evidence>
<evidence type="ECO:0000256" key="6">
    <source>
        <dbReference type="PIRSR" id="PIRSR001227-2"/>
    </source>
</evidence>
<dbReference type="SUPFAM" id="SSF56235">
    <property type="entry name" value="N-terminal nucleophile aminohydrolases (Ntn hydrolases)"/>
    <property type="match status" value="1"/>
</dbReference>
<keyword evidence="3" id="KW-0865">Zymogen</keyword>
<dbReference type="Proteomes" id="UP000078476">
    <property type="component" value="Unassembled WGS sequence"/>
</dbReference>
<feature type="transmembrane region" description="Helical" evidence="7">
    <location>
        <begin position="7"/>
        <end position="26"/>
    </location>
</feature>
<sequence length="785" mass="87588">MRTLKLVSIAGLFTALIAIGVFYLLIASSLPMEDGEVKLSGLNVQVSVDSDKLGVPSISAQDRSDALRVLGFLHARDRLFQMELMRRKSAGRLAELFGQVAVDSDRKQRAYQLAKTAKQIVQDLPAEQRRLLQAYVSGINAYLLQTTILPPEFLLLRHQPEPWCEEDSLLVVLGMFQTLNGYEQDERMVTVMEKALPKDLLKFLTPDTDSYTTTLVGGDAPRRFSPHIATSAFANLPEPDTHLASNSIDTQNIVVGSNNWVVAGSKTKDGRAMVANDMHLGLSVPNLWYRADIRYPNHHVFGVTLPGVPGVVVGGNDDVAWGFTNVTADLLDLISLEINPNNPQEYRSPQGWVAFGTHTETILVKDAPAIEMTVQETLWGPVSEQLLLGKSVAVKWTALERHAVDLGLLNMDDAQTTEQAMSMMNQIGSPPQNVVIADRAGHIGWTYMGRLPYRVGFDGLASRSWADGNLDWQGYISPEELPHVFDPPAGFIVTANNRTLGRDYPHTIAHNWALGYRAFRIAELLRPQNQLTEQDLLAIQLDTRNAVYDFYRQLALDTLRDLNDKDHVLLEVEQALTAWDGHMYLDSIGAGLLAEFRNQLAKQVFAKIVAACQTYDADFRYAWREMETPLRLLLTQRPAGLLKAQYRDNWQQMIVEALRQSAHQQQQAYPDQNLTHLAWGTTHAIKLQHPFSKVSPLLGKLLDMPRFESDGCASICVKVMDTAHGASERLVLSPLHPEDALFQMPGGQSGHPFSKHYRDQQPYWQAGIAAPMQAKGKIHNLSFLP</sequence>
<evidence type="ECO:0000313" key="9">
    <source>
        <dbReference type="Proteomes" id="UP000078476"/>
    </source>
</evidence>
<feature type="binding site" evidence="6">
    <location>
        <position position="186"/>
    </location>
    <ligand>
        <name>Ca(2+)</name>
        <dbReference type="ChEBI" id="CHEBI:29108"/>
    </ligand>
</feature>
<dbReference type="CDD" id="cd03747">
    <property type="entry name" value="Ntn_PGA_like"/>
    <property type="match status" value="1"/>
</dbReference>
<dbReference type="Pfam" id="PF01804">
    <property type="entry name" value="Penicil_amidase"/>
    <property type="match status" value="1"/>
</dbReference>